<dbReference type="Gene3D" id="1.25.40.10">
    <property type="entry name" value="Tetratricopeptide repeat domain"/>
    <property type="match status" value="2"/>
</dbReference>
<gene>
    <name evidence="1" type="ORF">B7C42_00529</name>
</gene>
<comment type="caution">
    <text evidence="1">The sequence shown here is derived from an EMBL/GenBank/DDBJ whole genome shotgun (WGS) entry which is preliminary data.</text>
</comment>
<dbReference type="InterPro" id="IPR011990">
    <property type="entry name" value="TPR-like_helical_dom_sf"/>
</dbReference>
<name>A0A231HFA6_9NOCA</name>
<proteinExistence type="predicted"/>
<sequence>MADAVPPGLELLHEGAAAHARGDVTEALRIFERAAHTTSGGVRVSALVNAASMRDELGDHAGAITGFRAALTEIPDDATEKRASTLVNYSQALQHVGDLDAAQTALEQARDLLIGHNELSTLRVSCLISLTAVAMHRSQWARAIELGTESLEFTTRFAAPLRGHPLANLAAAHFESGRGELGLDFAHQALTAFDAAGDGNGAAETQQTLAMMYARLGRSDEAEPYLSASQQYFEQAGLGYRAGLGLQLMAYLGERHGDLDHVGQLYRRALTSFEQSGAALESAGVRIRLATLDFAHGRVGDGQAQLAAAYEIYAVRGLGLQCARVDYWHAALWDSVIADMVTPPPAEVLALARDLAVTSALAIDAVRYSFANGTQREQWNREIAAPAVRLAFRFAHLCGNGELIADLIETVCAGTAFDTAAATESGPPRLPFDPGPTPDDALDLPDAGSLQLGSALAQVAAAAGLPVSPPPRLSASPDGHIALDTYIAAAEQRYGRPIRDDRVLAI</sequence>
<reference evidence="1 2" key="1">
    <citation type="submission" date="2017-07" db="EMBL/GenBank/DDBJ databases">
        <title>First draft Genome Sequence of Nocardia cerradoensis isolated from human infection.</title>
        <authorList>
            <person name="Carrasco G."/>
        </authorList>
    </citation>
    <scope>NUCLEOTIDE SEQUENCE [LARGE SCALE GENOMIC DNA]</scope>
    <source>
        <strain evidence="1 2">CNM20130759</strain>
    </source>
</reference>
<dbReference type="EMBL" id="NGAF01000001">
    <property type="protein sequence ID" value="OXR47406.1"/>
    <property type="molecule type" value="Genomic_DNA"/>
</dbReference>
<dbReference type="AlphaFoldDB" id="A0A231HFA6"/>
<dbReference type="RefSeq" id="WP_094024262.1">
    <property type="nucleotide sequence ID" value="NZ_NGAF01000001.1"/>
</dbReference>
<dbReference type="SUPFAM" id="SSF48452">
    <property type="entry name" value="TPR-like"/>
    <property type="match status" value="2"/>
</dbReference>
<organism evidence="1 2">
    <name type="scientific">Nocardia cerradoensis</name>
    <dbReference type="NCBI Taxonomy" id="85688"/>
    <lineage>
        <taxon>Bacteria</taxon>
        <taxon>Bacillati</taxon>
        <taxon>Actinomycetota</taxon>
        <taxon>Actinomycetes</taxon>
        <taxon>Mycobacteriales</taxon>
        <taxon>Nocardiaceae</taxon>
        <taxon>Nocardia</taxon>
    </lineage>
</organism>
<accession>A0A231HFA6</accession>
<evidence type="ECO:0000313" key="2">
    <source>
        <dbReference type="Proteomes" id="UP000215506"/>
    </source>
</evidence>
<keyword evidence="2" id="KW-1185">Reference proteome</keyword>
<dbReference type="Proteomes" id="UP000215506">
    <property type="component" value="Unassembled WGS sequence"/>
</dbReference>
<protein>
    <submittedName>
        <fullName evidence="1">Uncharacterized protein</fullName>
    </submittedName>
</protein>
<dbReference type="Pfam" id="PF13424">
    <property type="entry name" value="TPR_12"/>
    <property type="match status" value="1"/>
</dbReference>
<evidence type="ECO:0000313" key="1">
    <source>
        <dbReference type="EMBL" id="OXR47406.1"/>
    </source>
</evidence>